<accession>A0A2J7ZKZ2</accession>
<comment type="caution">
    <text evidence="1">The sequence shown here is derived from an EMBL/GenBank/DDBJ whole genome shotgun (WGS) entry which is preliminary data.</text>
</comment>
<evidence type="ECO:0000313" key="2">
    <source>
        <dbReference type="Proteomes" id="UP000236333"/>
    </source>
</evidence>
<evidence type="ECO:0000313" key="1">
    <source>
        <dbReference type="EMBL" id="PNH00937.1"/>
    </source>
</evidence>
<dbReference type="AlphaFoldDB" id="A0A2J7ZKZ2"/>
<dbReference type="EMBL" id="PGGS01001087">
    <property type="protein sequence ID" value="PNH00937.1"/>
    <property type="molecule type" value="Genomic_DNA"/>
</dbReference>
<name>A0A2J7ZKZ2_9CHLO</name>
<dbReference type="Proteomes" id="UP000236333">
    <property type="component" value="Unassembled WGS sequence"/>
</dbReference>
<proteinExistence type="predicted"/>
<gene>
    <name evidence="1" type="ORF">TSOC_013215</name>
</gene>
<organism evidence="1 2">
    <name type="scientific">Tetrabaena socialis</name>
    <dbReference type="NCBI Taxonomy" id="47790"/>
    <lineage>
        <taxon>Eukaryota</taxon>
        <taxon>Viridiplantae</taxon>
        <taxon>Chlorophyta</taxon>
        <taxon>core chlorophytes</taxon>
        <taxon>Chlorophyceae</taxon>
        <taxon>CS clade</taxon>
        <taxon>Chlamydomonadales</taxon>
        <taxon>Tetrabaenaceae</taxon>
        <taxon>Tetrabaena</taxon>
    </lineage>
</organism>
<protein>
    <submittedName>
        <fullName evidence="1">Uncharacterized protein</fullName>
    </submittedName>
</protein>
<sequence>MAWQAENKLARAFTVPDAEGRSLTLKAASHLTFKRLASDQDKRLDAAGFQQIVARHAGGLKVLKNLGDGWGNPASARVTDGSQQQVTSQLLHQLVDAEFRVGDPVKLEVEAVLACLEALAQQLQEDLFVSV</sequence>
<keyword evidence="2" id="KW-1185">Reference proteome</keyword>
<reference evidence="1 2" key="1">
    <citation type="journal article" date="2017" name="Mol. Biol. Evol.">
        <title>The 4-celled Tetrabaena socialis nuclear genome reveals the essential components for genetic control of cell number at the origin of multicellularity in the volvocine lineage.</title>
        <authorList>
            <person name="Featherston J."/>
            <person name="Arakaki Y."/>
            <person name="Hanschen E.R."/>
            <person name="Ferris P.J."/>
            <person name="Michod R.E."/>
            <person name="Olson B.J.S.C."/>
            <person name="Nozaki H."/>
            <person name="Durand P.M."/>
        </authorList>
    </citation>
    <scope>NUCLEOTIDE SEQUENCE [LARGE SCALE GENOMIC DNA]</scope>
    <source>
        <strain evidence="1 2">NIES-571</strain>
    </source>
</reference>